<reference evidence="2 3" key="1">
    <citation type="journal article" date="2016" name="Nat. Commun.">
        <title>Thousands of microbial genomes shed light on interconnected biogeochemical processes in an aquifer system.</title>
        <authorList>
            <person name="Anantharaman K."/>
            <person name="Brown C.T."/>
            <person name="Hug L.A."/>
            <person name="Sharon I."/>
            <person name="Castelle C.J."/>
            <person name="Probst A.J."/>
            <person name="Thomas B.C."/>
            <person name="Singh A."/>
            <person name="Wilkins M.J."/>
            <person name="Karaoz U."/>
            <person name="Brodie E.L."/>
            <person name="Williams K.H."/>
            <person name="Hubbard S.S."/>
            <person name="Banfield J.F."/>
        </authorList>
    </citation>
    <scope>NUCLEOTIDE SEQUENCE [LARGE SCALE GENOMIC DNA]</scope>
</reference>
<keyword evidence="1" id="KW-0812">Transmembrane</keyword>
<dbReference type="EMBL" id="MGKL01000010">
    <property type="protein sequence ID" value="OGN26107.1"/>
    <property type="molecule type" value="Genomic_DNA"/>
</dbReference>
<feature type="transmembrane region" description="Helical" evidence="1">
    <location>
        <begin position="86"/>
        <end position="109"/>
    </location>
</feature>
<proteinExistence type="predicted"/>
<accession>A0A1F8GL21</accession>
<feature type="transmembrane region" description="Helical" evidence="1">
    <location>
        <begin position="61"/>
        <end position="79"/>
    </location>
</feature>
<feature type="transmembrane region" description="Helical" evidence="1">
    <location>
        <begin position="21"/>
        <end position="41"/>
    </location>
</feature>
<dbReference type="AlphaFoldDB" id="A0A1F8GL21"/>
<evidence type="ECO:0000313" key="2">
    <source>
        <dbReference type="EMBL" id="OGN26107.1"/>
    </source>
</evidence>
<protein>
    <recommendedName>
        <fullName evidence="4">DoxX family protein</fullName>
    </recommendedName>
</protein>
<dbReference type="Proteomes" id="UP000178256">
    <property type="component" value="Unassembled WGS sequence"/>
</dbReference>
<name>A0A1F8GL21_9BACT</name>
<comment type="caution">
    <text evidence="2">The sequence shown here is derived from an EMBL/GenBank/DDBJ whole genome shotgun (WGS) entry which is preliminary data.</text>
</comment>
<gene>
    <name evidence="2" type="ORF">A2925_00540</name>
</gene>
<sequence length="150" mass="17085">MEKIDNYAINLFRRTEVPLSRIAIFVVYFWFGFLKIIGVSPAGPMVQTLFERTLNFMPFEAFYAGFSFFEIIIGILFLIRGMERLALGLIYIHLITTVLPLFLLPHLTWQGFMVPTLEGQYIIKNILIVAATAVIGSRLKPRGESLPANN</sequence>
<keyword evidence="1" id="KW-0472">Membrane</keyword>
<organism evidence="2 3">
    <name type="scientific">Candidatus Yanofskybacteria bacterium RIFCSPLOWO2_01_FULL_44_22</name>
    <dbReference type="NCBI Taxonomy" id="1802697"/>
    <lineage>
        <taxon>Bacteria</taxon>
        <taxon>Candidatus Yanofskyibacteriota</taxon>
    </lineage>
</organism>
<evidence type="ECO:0008006" key="4">
    <source>
        <dbReference type="Google" id="ProtNLM"/>
    </source>
</evidence>
<evidence type="ECO:0000256" key="1">
    <source>
        <dbReference type="SAM" id="Phobius"/>
    </source>
</evidence>
<feature type="transmembrane region" description="Helical" evidence="1">
    <location>
        <begin position="121"/>
        <end position="139"/>
    </location>
</feature>
<evidence type="ECO:0000313" key="3">
    <source>
        <dbReference type="Proteomes" id="UP000178256"/>
    </source>
</evidence>
<keyword evidence="1" id="KW-1133">Transmembrane helix</keyword>